<dbReference type="EMBL" id="BAABAU010000004">
    <property type="protein sequence ID" value="GAA4267533.1"/>
    <property type="molecule type" value="Genomic_DNA"/>
</dbReference>
<dbReference type="RefSeq" id="WP_344797889.1">
    <property type="nucleotide sequence ID" value="NZ_BAABAU010000004.1"/>
</dbReference>
<keyword evidence="2" id="KW-0472">Membrane</keyword>
<feature type="transmembrane region" description="Helical" evidence="2">
    <location>
        <begin position="39"/>
        <end position="60"/>
    </location>
</feature>
<feature type="compositionally biased region" description="Low complexity" evidence="1">
    <location>
        <begin position="74"/>
        <end position="99"/>
    </location>
</feature>
<reference evidence="4" key="1">
    <citation type="journal article" date="2019" name="Int. J. Syst. Evol. Microbiol.">
        <title>The Global Catalogue of Microorganisms (GCM) 10K type strain sequencing project: providing services to taxonomists for standard genome sequencing and annotation.</title>
        <authorList>
            <consortium name="The Broad Institute Genomics Platform"/>
            <consortium name="The Broad Institute Genome Sequencing Center for Infectious Disease"/>
            <person name="Wu L."/>
            <person name="Ma J."/>
        </authorList>
    </citation>
    <scope>NUCLEOTIDE SEQUENCE [LARGE SCALE GENOMIC DNA]</scope>
    <source>
        <strain evidence="4">JCM 17442</strain>
    </source>
</reference>
<evidence type="ECO:0000313" key="4">
    <source>
        <dbReference type="Proteomes" id="UP001501594"/>
    </source>
</evidence>
<evidence type="ECO:0000256" key="2">
    <source>
        <dbReference type="SAM" id="Phobius"/>
    </source>
</evidence>
<keyword evidence="2" id="KW-1133">Transmembrane helix</keyword>
<name>A0ABP8E5M4_9MICO</name>
<protein>
    <submittedName>
        <fullName evidence="3">Uncharacterized protein</fullName>
    </submittedName>
</protein>
<keyword evidence="4" id="KW-1185">Reference proteome</keyword>
<dbReference type="Proteomes" id="UP001501594">
    <property type="component" value="Unassembled WGS sequence"/>
</dbReference>
<organism evidence="3 4">
    <name type="scientific">Frondihabitans peucedani</name>
    <dbReference type="NCBI Taxonomy" id="598626"/>
    <lineage>
        <taxon>Bacteria</taxon>
        <taxon>Bacillati</taxon>
        <taxon>Actinomycetota</taxon>
        <taxon>Actinomycetes</taxon>
        <taxon>Micrococcales</taxon>
        <taxon>Microbacteriaceae</taxon>
        <taxon>Frondihabitans</taxon>
    </lineage>
</organism>
<comment type="caution">
    <text evidence="3">The sequence shown here is derived from an EMBL/GenBank/DDBJ whole genome shotgun (WGS) entry which is preliminary data.</text>
</comment>
<sequence>MNTEPPTGDDLQRMLVDMKQSVLERADEVRPRPVRRRHAWPVVGLVVLLAAGTASGAYAAGLVPKDLFSAPAPVATDTPAPSPVVQAPAPQPSPSSAAPAPEPTPTPTPSKVFTLDDPATWTISSTEVGPVALGAPYDGEVDDLTSAYTTGNENCPNPDASFWDRKGSITLIVVKEGGVVSGVSLGLVAPSDPAYLKTSPTTSTGAGIGTTLEQLKADYPQLTRIGTYGPDPSSEVFSLWSVKAGANSITFQFDGSGTRVGLVWVGANPKPPYEFCG</sequence>
<evidence type="ECO:0000256" key="1">
    <source>
        <dbReference type="SAM" id="MobiDB-lite"/>
    </source>
</evidence>
<keyword evidence="2" id="KW-0812">Transmembrane</keyword>
<evidence type="ECO:0000313" key="3">
    <source>
        <dbReference type="EMBL" id="GAA4267533.1"/>
    </source>
</evidence>
<feature type="region of interest" description="Disordered" evidence="1">
    <location>
        <begin position="74"/>
        <end position="111"/>
    </location>
</feature>
<accession>A0ABP8E5M4</accession>
<proteinExistence type="predicted"/>
<gene>
    <name evidence="3" type="ORF">GCM10022256_31450</name>
</gene>